<dbReference type="InterPro" id="IPR051077">
    <property type="entry name" value="Ca-dependent_lectin"/>
</dbReference>
<dbReference type="Gene3D" id="3.10.100.10">
    <property type="entry name" value="Mannose-Binding Protein A, subunit A"/>
    <property type="match status" value="1"/>
</dbReference>
<evidence type="ECO:0000313" key="5">
    <source>
        <dbReference type="Ensembl" id="ENSSSCP00045021934.1"/>
    </source>
</evidence>
<dbReference type="Ensembl" id="ENSSSCT00045031678.1">
    <property type="protein sequence ID" value="ENSSSCP00045021934.1"/>
    <property type="gene ID" value="ENSSSCG00045018617.1"/>
</dbReference>
<feature type="region of interest" description="Disordered" evidence="3">
    <location>
        <begin position="43"/>
        <end position="102"/>
    </location>
</feature>
<accession>A0A8D1HY91</accession>
<dbReference type="Proteomes" id="UP000694724">
    <property type="component" value="Unplaced"/>
</dbReference>
<evidence type="ECO:0000313" key="6">
    <source>
        <dbReference type="Proteomes" id="UP000694728"/>
    </source>
</evidence>
<keyword evidence="4" id="KW-0732">Signal</keyword>
<reference evidence="5" key="1">
    <citation type="submission" date="2025-05" db="UniProtKB">
        <authorList>
            <consortium name="Ensembl"/>
        </authorList>
    </citation>
    <scope>IDENTIFICATION</scope>
</reference>
<evidence type="ECO:0000256" key="4">
    <source>
        <dbReference type="SAM" id="SignalP"/>
    </source>
</evidence>
<feature type="signal peptide" evidence="4">
    <location>
        <begin position="1"/>
        <end position="17"/>
    </location>
</feature>
<evidence type="ECO:0000256" key="1">
    <source>
        <dbReference type="ARBA" id="ARBA00022734"/>
    </source>
</evidence>
<dbReference type="AlphaFoldDB" id="A0A8D1HY91"/>
<dbReference type="Ensembl" id="ENSSSCT00055008599.1">
    <property type="protein sequence ID" value="ENSSSCP00055006793.1"/>
    <property type="gene ID" value="ENSSSCG00055004357.1"/>
</dbReference>
<evidence type="ECO:0000256" key="2">
    <source>
        <dbReference type="ARBA" id="ARBA00023119"/>
    </source>
</evidence>
<dbReference type="SUPFAM" id="SSF56436">
    <property type="entry name" value="C-type lectin-like"/>
    <property type="match status" value="1"/>
</dbReference>
<evidence type="ECO:0000256" key="3">
    <source>
        <dbReference type="SAM" id="MobiDB-lite"/>
    </source>
</evidence>
<proteinExistence type="predicted"/>
<feature type="chain" id="PRO_5044686846" evidence="4">
    <location>
        <begin position="18"/>
        <end position="255"/>
    </location>
</feature>
<keyword evidence="1" id="KW-0430">Lectin</keyword>
<dbReference type="GO" id="GO:0005581">
    <property type="term" value="C:collagen trimer"/>
    <property type="evidence" value="ECO:0007669"/>
    <property type="project" value="UniProtKB-KW"/>
</dbReference>
<dbReference type="InterPro" id="IPR016186">
    <property type="entry name" value="C-type_lectin-like/link_sf"/>
</dbReference>
<protein>
    <submittedName>
        <fullName evidence="5">Uncharacterized protein</fullName>
    </submittedName>
</protein>
<dbReference type="PANTHER" id="PTHR24024:SF35">
    <property type="entry name" value="MANNOSE-BINDING PROTEIN A"/>
    <property type="match status" value="1"/>
</dbReference>
<dbReference type="PANTHER" id="PTHR24024">
    <property type="entry name" value="PULMONARY SURFACTANT-ASSOCIATED PROTEIN A"/>
    <property type="match status" value="1"/>
</dbReference>
<name>A0A8D1HY91_PIG</name>
<keyword evidence="2" id="KW-0176">Collagen</keyword>
<dbReference type="InterPro" id="IPR016187">
    <property type="entry name" value="CTDL_fold"/>
</dbReference>
<dbReference type="Proteomes" id="UP000694728">
    <property type="component" value="Unplaced"/>
</dbReference>
<sequence>MLLFSSLPVLLLCVVTASYSEIKTCEDAQKTCSVITCGIPVTNGTPGRDGRDGPKGEKGEPGPGFRGSQGPPGKMGPPGNIGETGPLGPKCQKGDPGDTSGVEAKLANLEGQIRILKSELDHVKKLQTFSLGKKSRKKLYVTNGEMMPFSKVKTLCAELQATVATPKNAEENKAIQDMAPDVAFLGITDESLPVTSGSGSGPGTALWNVREGTVASCCLVLVVSKTELAHSEIAWGARRENAGNQKRSSTPLNLH</sequence>
<organism evidence="5 6">
    <name type="scientific">Sus scrofa</name>
    <name type="common">Pig</name>
    <dbReference type="NCBI Taxonomy" id="9823"/>
    <lineage>
        <taxon>Eukaryota</taxon>
        <taxon>Metazoa</taxon>
        <taxon>Chordata</taxon>
        <taxon>Craniata</taxon>
        <taxon>Vertebrata</taxon>
        <taxon>Euteleostomi</taxon>
        <taxon>Mammalia</taxon>
        <taxon>Eutheria</taxon>
        <taxon>Laurasiatheria</taxon>
        <taxon>Artiodactyla</taxon>
        <taxon>Suina</taxon>
        <taxon>Suidae</taxon>
        <taxon>Sus</taxon>
    </lineage>
</organism>
<dbReference type="GO" id="GO:0030246">
    <property type="term" value="F:carbohydrate binding"/>
    <property type="evidence" value="ECO:0007669"/>
    <property type="project" value="UniProtKB-KW"/>
</dbReference>
<feature type="compositionally biased region" description="Basic and acidic residues" evidence="3">
    <location>
        <begin position="48"/>
        <end position="60"/>
    </location>
</feature>
<dbReference type="InterPro" id="IPR008160">
    <property type="entry name" value="Collagen"/>
</dbReference>
<dbReference type="Pfam" id="PF01391">
    <property type="entry name" value="Collagen"/>
    <property type="match status" value="1"/>
</dbReference>